<dbReference type="PANTHER" id="PTHR12390">
    <property type="entry name" value="UROPORPHYRINOGEN III SYNTHASE"/>
    <property type="match status" value="1"/>
</dbReference>
<protein>
    <submittedName>
        <fullName evidence="2">Uroporphyrinogen-III synthase</fullName>
    </submittedName>
</protein>
<evidence type="ECO:0000313" key="2">
    <source>
        <dbReference type="EMBL" id="MBF4986112.1"/>
    </source>
</evidence>
<dbReference type="InterPro" id="IPR039793">
    <property type="entry name" value="UROS/Hem4"/>
</dbReference>
<keyword evidence="3" id="KW-1185">Reference proteome</keyword>
<dbReference type="InterPro" id="IPR036108">
    <property type="entry name" value="4pyrrol_syn_uPrphyn_synt_sf"/>
</dbReference>
<reference evidence="2 3" key="1">
    <citation type="submission" date="2020-11" db="EMBL/GenBank/DDBJ databases">
        <title>P. mediterranea TC4 genome.</title>
        <authorList>
            <person name="Molmeret M."/>
        </authorList>
    </citation>
    <scope>NUCLEOTIDE SEQUENCE [LARGE SCALE GENOMIC DNA]</scope>
    <source>
        <strain evidence="2 3">TC4</strain>
    </source>
</reference>
<dbReference type="Pfam" id="PF02602">
    <property type="entry name" value="HEM4"/>
    <property type="match status" value="1"/>
</dbReference>
<name>A0ABS0ABZ1_9FLAO</name>
<organism evidence="2 3">
    <name type="scientific">Nonlabens mediterrranea</name>
    <dbReference type="NCBI Taxonomy" id="1419947"/>
    <lineage>
        <taxon>Bacteria</taxon>
        <taxon>Pseudomonadati</taxon>
        <taxon>Bacteroidota</taxon>
        <taxon>Flavobacteriia</taxon>
        <taxon>Flavobacteriales</taxon>
        <taxon>Flavobacteriaceae</taxon>
        <taxon>Nonlabens</taxon>
    </lineage>
</organism>
<dbReference type="Gene3D" id="3.40.50.10090">
    <property type="match status" value="2"/>
</dbReference>
<accession>A0ABS0ABZ1</accession>
<comment type="caution">
    <text evidence="2">The sequence shown here is derived from an EMBL/GenBank/DDBJ whole genome shotgun (WGS) entry which is preliminary data.</text>
</comment>
<feature type="domain" description="Tetrapyrrole biosynthesis uroporphyrinogen III synthase" evidence="1">
    <location>
        <begin position="26"/>
        <end position="187"/>
    </location>
</feature>
<dbReference type="InterPro" id="IPR003754">
    <property type="entry name" value="4pyrrol_synth_uPrphyn_synth"/>
</dbReference>
<evidence type="ECO:0000313" key="3">
    <source>
        <dbReference type="Proteomes" id="UP001194729"/>
    </source>
</evidence>
<dbReference type="CDD" id="cd06578">
    <property type="entry name" value="HemD"/>
    <property type="match status" value="1"/>
</dbReference>
<gene>
    <name evidence="2" type="ORF">FNJ87_17920</name>
</gene>
<sequence length="199" mass="22164">MSAGLSVVNYDILKIQKLKFEYPSSFYNAIIITSINAIDPLWNRVDGSKKIFVVGDKTEAALLEKGWHVEVKANNASELAKIIIANYDHLKFVYFCGLHRRDELPKALLSTQINCVEVKVYDSVAIEKSFDCIFDAVMFFSPRGVHAFAKANPENIHLAICIGETTAAAARIYTQNVRVAHKTTVENTIVTAVKALQND</sequence>
<dbReference type="EMBL" id="JADKYU010000977">
    <property type="protein sequence ID" value="MBF4986112.1"/>
    <property type="molecule type" value="Genomic_DNA"/>
</dbReference>
<proteinExistence type="predicted"/>
<dbReference type="SUPFAM" id="SSF69618">
    <property type="entry name" value="HemD-like"/>
    <property type="match status" value="1"/>
</dbReference>
<evidence type="ECO:0000259" key="1">
    <source>
        <dbReference type="Pfam" id="PF02602"/>
    </source>
</evidence>
<dbReference type="Proteomes" id="UP001194729">
    <property type="component" value="Unassembled WGS sequence"/>
</dbReference>
<dbReference type="PANTHER" id="PTHR12390:SF0">
    <property type="entry name" value="UROPORPHYRINOGEN-III SYNTHASE"/>
    <property type="match status" value="1"/>
</dbReference>